<dbReference type="EMBL" id="CAKXYY010000011">
    <property type="protein sequence ID" value="CAH2353597.1"/>
    <property type="molecule type" value="Genomic_DNA"/>
</dbReference>
<feature type="compositionally biased region" description="Polar residues" evidence="1">
    <location>
        <begin position="151"/>
        <end position="164"/>
    </location>
</feature>
<name>A0A9P0QRG4_9ASCO</name>
<feature type="compositionally biased region" description="Basic and acidic residues" evidence="1">
    <location>
        <begin position="136"/>
        <end position="150"/>
    </location>
</feature>
<evidence type="ECO:0000256" key="1">
    <source>
        <dbReference type="SAM" id="MobiDB-lite"/>
    </source>
</evidence>
<evidence type="ECO:0000313" key="3">
    <source>
        <dbReference type="Proteomes" id="UP000837801"/>
    </source>
</evidence>
<proteinExistence type="predicted"/>
<dbReference type="AlphaFoldDB" id="A0A9P0QRG4"/>
<reference evidence="2" key="1">
    <citation type="submission" date="2022-03" db="EMBL/GenBank/DDBJ databases">
        <authorList>
            <person name="Legras J.-L."/>
            <person name="Devillers H."/>
            <person name="Grondin C."/>
        </authorList>
    </citation>
    <scope>NUCLEOTIDE SEQUENCE</scope>
    <source>
        <strain evidence="2">CLIB 1423</strain>
    </source>
</reference>
<dbReference type="Proteomes" id="UP000837801">
    <property type="component" value="Unassembled WGS sequence"/>
</dbReference>
<feature type="region of interest" description="Disordered" evidence="1">
    <location>
        <begin position="136"/>
        <end position="166"/>
    </location>
</feature>
<evidence type="ECO:0000313" key="2">
    <source>
        <dbReference type="EMBL" id="CAH2353597.1"/>
    </source>
</evidence>
<dbReference type="OrthoDB" id="4020802at2759"/>
<keyword evidence="3" id="KW-1185">Reference proteome</keyword>
<accession>A0A9P0QRG4</accession>
<organism evidence="2 3">
    <name type="scientific">[Candida] railenensis</name>
    <dbReference type="NCBI Taxonomy" id="45579"/>
    <lineage>
        <taxon>Eukaryota</taxon>
        <taxon>Fungi</taxon>
        <taxon>Dikarya</taxon>
        <taxon>Ascomycota</taxon>
        <taxon>Saccharomycotina</taxon>
        <taxon>Pichiomycetes</taxon>
        <taxon>Debaryomycetaceae</taxon>
        <taxon>Kurtzmaniella</taxon>
    </lineage>
</organism>
<protein>
    <submittedName>
        <fullName evidence="2">Uncharacterized protein</fullName>
    </submittedName>
</protein>
<sequence length="202" mass="23165">MSATYIQSNDAERSSSNNSPISDQNKICQWYCCSCGQCFGQIYYKNLEKKELTYTNDSGATGNSSIVENNLMDRLKYYSKIVYNQSESTDTRENNKIENEDENSDYFQVLPTPNSGLNSPGTTTLELNDRNYDFNFKREAGPRNHLHPDDAQSNNNPYPNTHGTSPKVVLKIPTRFTCHRCDHMMCPYCPKIRLKDIDNDIQ</sequence>
<gene>
    <name evidence="2" type="ORF">CLIB1423_11S03356</name>
</gene>
<comment type="caution">
    <text evidence="2">The sequence shown here is derived from an EMBL/GenBank/DDBJ whole genome shotgun (WGS) entry which is preliminary data.</text>
</comment>
<feature type="region of interest" description="Disordered" evidence="1">
    <location>
        <begin position="1"/>
        <end position="20"/>
    </location>
</feature>